<sequence>MITIGLALTAVVAAQSPSPLDLARFADNAAKAALAKYSDRGVKPDQIGITLAVLDRKGNSFQSGSYRGAEAMYPASVVKMFFLAYAGHLLEKKKLRMTPELERAVHDMIVDSVNDATGLVLETVTGTTGGPELSPKELARWMDKRQAVNRWFASLGYPTLNACQKTWNEGPYGRERQGYGPHFELRNSLSPNVCVRLMSDIALDKIVSPGQCAWMRGYLSRAIPADSKETNEQSKLFSGKVLPSGTKLWSKAGWTDTVRHDVAYIQLPDGREFVYAIFTKDHSNEAGLIPFIASAMLKELGVKPVE</sequence>
<name>A0A068NUP9_FIMGI</name>
<organism evidence="2 3">
    <name type="scientific">Fimbriimonas ginsengisoli Gsoil 348</name>
    <dbReference type="NCBI Taxonomy" id="661478"/>
    <lineage>
        <taxon>Bacteria</taxon>
        <taxon>Bacillati</taxon>
        <taxon>Armatimonadota</taxon>
        <taxon>Fimbriimonadia</taxon>
        <taxon>Fimbriimonadales</taxon>
        <taxon>Fimbriimonadaceae</taxon>
        <taxon>Fimbriimonas</taxon>
    </lineage>
</organism>
<keyword evidence="3" id="KW-1185">Reference proteome</keyword>
<feature type="domain" description="Beta-lactamase class A catalytic" evidence="1">
    <location>
        <begin position="64"/>
        <end position="279"/>
    </location>
</feature>
<proteinExistence type="predicted"/>
<dbReference type="KEGG" id="fgi:OP10G_3900"/>
<evidence type="ECO:0000259" key="1">
    <source>
        <dbReference type="Pfam" id="PF13354"/>
    </source>
</evidence>
<evidence type="ECO:0000313" key="3">
    <source>
        <dbReference type="Proteomes" id="UP000027982"/>
    </source>
</evidence>
<gene>
    <name evidence="2" type="ORF">OP10G_3900</name>
</gene>
<dbReference type="PANTHER" id="PTHR35333:SF3">
    <property type="entry name" value="BETA-LACTAMASE-TYPE TRANSPEPTIDASE FOLD CONTAINING PROTEIN"/>
    <property type="match status" value="1"/>
</dbReference>
<dbReference type="PANTHER" id="PTHR35333">
    <property type="entry name" value="BETA-LACTAMASE"/>
    <property type="match status" value="1"/>
</dbReference>
<dbReference type="AlphaFoldDB" id="A0A068NUP9"/>
<dbReference type="InterPro" id="IPR012338">
    <property type="entry name" value="Beta-lactam/transpept-like"/>
</dbReference>
<accession>A0A068NUP9</accession>
<dbReference type="OrthoDB" id="2323322at2"/>
<evidence type="ECO:0000313" key="2">
    <source>
        <dbReference type="EMBL" id="AIE87268.1"/>
    </source>
</evidence>
<dbReference type="Pfam" id="PF13354">
    <property type="entry name" value="Beta-lactamase2"/>
    <property type="match status" value="1"/>
</dbReference>
<reference evidence="2 3" key="1">
    <citation type="journal article" date="2014" name="PLoS ONE">
        <title>The first complete genome sequence of the class fimbriimonadia in the phylum armatimonadetes.</title>
        <authorList>
            <person name="Hu Z.Y."/>
            <person name="Wang Y.Z."/>
            <person name="Im W.T."/>
            <person name="Wang S.Y."/>
            <person name="Zhao G.P."/>
            <person name="Zheng H.J."/>
            <person name="Quan Z.X."/>
        </authorList>
    </citation>
    <scope>NUCLEOTIDE SEQUENCE [LARGE SCALE GENOMIC DNA]</scope>
    <source>
        <strain evidence="2">Gsoil 348</strain>
    </source>
</reference>
<dbReference type="GO" id="GO:0008800">
    <property type="term" value="F:beta-lactamase activity"/>
    <property type="evidence" value="ECO:0007669"/>
    <property type="project" value="InterPro"/>
</dbReference>
<dbReference type="InterPro" id="IPR045155">
    <property type="entry name" value="Beta-lactam_cat"/>
</dbReference>
<dbReference type="STRING" id="661478.OP10G_3900"/>
<dbReference type="Proteomes" id="UP000027982">
    <property type="component" value="Chromosome"/>
</dbReference>
<dbReference type="EMBL" id="CP007139">
    <property type="protein sequence ID" value="AIE87268.1"/>
    <property type="molecule type" value="Genomic_DNA"/>
</dbReference>
<dbReference type="GO" id="GO:0030655">
    <property type="term" value="P:beta-lactam antibiotic catabolic process"/>
    <property type="evidence" value="ECO:0007669"/>
    <property type="project" value="InterPro"/>
</dbReference>
<dbReference type="InterPro" id="IPR000871">
    <property type="entry name" value="Beta-lactam_class-A"/>
</dbReference>
<dbReference type="eggNOG" id="COG2367">
    <property type="taxonomic scope" value="Bacteria"/>
</dbReference>
<protein>
    <recommendedName>
        <fullName evidence="1">Beta-lactamase class A catalytic domain-containing protein</fullName>
    </recommendedName>
</protein>
<dbReference type="GO" id="GO:0046677">
    <property type="term" value="P:response to antibiotic"/>
    <property type="evidence" value="ECO:0007669"/>
    <property type="project" value="InterPro"/>
</dbReference>
<dbReference type="Gene3D" id="3.40.710.10">
    <property type="entry name" value="DD-peptidase/beta-lactamase superfamily"/>
    <property type="match status" value="1"/>
</dbReference>
<dbReference type="RefSeq" id="WP_025228820.1">
    <property type="nucleotide sequence ID" value="NZ_CP007139.1"/>
</dbReference>
<dbReference type="HOGENOM" id="CLU_924163_0_0_0"/>
<dbReference type="SUPFAM" id="SSF56601">
    <property type="entry name" value="beta-lactamase/transpeptidase-like"/>
    <property type="match status" value="1"/>
</dbReference>